<dbReference type="STRING" id="1297750.SAMN05444405_101220"/>
<dbReference type="AlphaFoldDB" id="A0A1M4SX38"/>
<name>A0A1M4SX38_9BACE</name>
<dbReference type="EMBL" id="FQTV01000001">
    <property type="protein sequence ID" value="SHE36803.1"/>
    <property type="molecule type" value="Genomic_DNA"/>
</dbReference>
<reference evidence="2" key="1">
    <citation type="submission" date="2016-11" db="EMBL/GenBank/DDBJ databases">
        <authorList>
            <person name="Varghese N."/>
            <person name="Submissions S."/>
        </authorList>
    </citation>
    <scope>NUCLEOTIDE SEQUENCE [LARGE SCALE GENOMIC DNA]</scope>
    <source>
        <strain evidence="2">DSM 26991</strain>
    </source>
</reference>
<proteinExistence type="predicted"/>
<dbReference type="Proteomes" id="UP000184509">
    <property type="component" value="Unassembled WGS sequence"/>
</dbReference>
<evidence type="ECO:0000313" key="1">
    <source>
        <dbReference type="EMBL" id="SHE36803.1"/>
    </source>
</evidence>
<dbReference type="OrthoDB" id="1029169at2"/>
<sequence length="114" mass="13271">MKQIASHYLILSPDNLYKKQVIEIDQQRLVRFFTLEEEIESVIWLSGVLFLSKKEINLSEIRKELKNSIGEKLLDFISEYSTNTKLGDPVFVYLIGSVDLFNLAIVNETYIEKI</sequence>
<accession>A0A1M4SX38</accession>
<gene>
    <name evidence="1" type="ORF">SAMN05444405_101220</name>
</gene>
<protein>
    <submittedName>
        <fullName evidence="1">Uncharacterized protein</fullName>
    </submittedName>
</protein>
<keyword evidence="2" id="KW-1185">Reference proteome</keyword>
<organism evidence="1 2">
    <name type="scientific">Bacteroides luti</name>
    <dbReference type="NCBI Taxonomy" id="1297750"/>
    <lineage>
        <taxon>Bacteria</taxon>
        <taxon>Pseudomonadati</taxon>
        <taxon>Bacteroidota</taxon>
        <taxon>Bacteroidia</taxon>
        <taxon>Bacteroidales</taxon>
        <taxon>Bacteroidaceae</taxon>
        <taxon>Bacteroides</taxon>
    </lineage>
</organism>
<evidence type="ECO:0000313" key="2">
    <source>
        <dbReference type="Proteomes" id="UP000184509"/>
    </source>
</evidence>
<dbReference type="RefSeq" id="WP_073398661.1">
    <property type="nucleotide sequence ID" value="NZ_FQTV01000001.1"/>
</dbReference>